<reference evidence="3 4" key="1">
    <citation type="submission" date="2019-01" db="EMBL/GenBank/DDBJ databases">
        <title>Draft genome sequence of Dictyobacter sp. Uno17.</title>
        <authorList>
            <person name="Wang C.M."/>
            <person name="Zheng Y."/>
            <person name="Sakai Y."/>
            <person name="Abe K."/>
            <person name="Yokota A."/>
            <person name="Yabe S."/>
        </authorList>
    </citation>
    <scope>NUCLEOTIDE SEQUENCE [LARGE SCALE GENOMIC DNA]</scope>
    <source>
        <strain evidence="3 4">Uno17</strain>
    </source>
</reference>
<dbReference type="AlphaFoldDB" id="A0A5A5TFP3"/>
<comment type="function">
    <text evidence="1">May be involved in the formation or repair of [Fe-S] clusters present in iron-sulfur proteins.</text>
</comment>
<evidence type="ECO:0000259" key="2">
    <source>
        <dbReference type="Pfam" id="PF01106"/>
    </source>
</evidence>
<dbReference type="InterPro" id="IPR034904">
    <property type="entry name" value="FSCA_dom_sf"/>
</dbReference>
<dbReference type="GO" id="GO:0005506">
    <property type="term" value="F:iron ion binding"/>
    <property type="evidence" value="ECO:0007669"/>
    <property type="project" value="InterPro"/>
</dbReference>
<evidence type="ECO:0000256" key="1">
    <source>
        <dbReference type="ARBA" id="ARBA00049958"/>
    </source>
</evidence>
<name>A0A5A5TFP3_9CHLR</name>
<evidence type="ECO:0000313" key="3">
    <source>
        <dbReference type="EMBL" id="GCF09966.1"/>
    </source>
</evidence>
<feature type="domain" description="NIF system FeS cluster assembly NifU C-terminal" evidence="2">
    <location>
        <begin position="96"/>
        <end position="156"/>
    </location>
</feature>
<gene>
    <name evidence="3" type="ORF">KDI_35300</name>
</gene>
<dbReference type="Proteomes" id="UP000322530">
    <property type="component" value="Unassembled WGS sequence"/>
</dbReference>
<dbReference type="Gene3D" id="3.30.300.130">
    <property type="entry name" value="Fe-S cluster assembly (FSCA)"/>
    <property type="match status" value="1"/>
</dbReference>
<dbReference type="GO" id="GO:0051536">
    <property type="term" value="F:iron-sulfur cluster binding"/>
    <property type="evidence" value="ECO:0007669"/>
    <property type="project" value="InterPro"/>
</dbReference>
<dbReference type="SUPFAM" id="SSF117916">
    <property type="entry name" value="Fe-S cluster assembly (FSCA) domain-like"/>
    <property type="match status" value="1"/>
</dbReference>
<comment type="caution">
    <text evidence="3">The sequence shown here is derived from an EMBL/GenBank/DDBJ whole genome shotgun (WGS) entry which is preliminary data.</text>
</comment>
<dbReference type="Pfam" id="PF01106">
    <property type="entry name" value="NifU"/>
    <property type="match status" value="1"/>
</dbReference>
<evidence type="ECO:0000313" key="4">
    <source>
        <dbReference type="Proteomes" id="UP000322530"/>
    </source>
</evidence>
<dbReference type="RefSeq" id="WP_172632210.1">
    <property type="nucleotide sequence ID" value="NZ_BIXY01000056.1"/>
</dbReference>
<dbReference type="PANTHER" id="PTHR11178">
    <property type="entry name" value="IRON-SULFUR CLUSTER SCAFFOLD PROTEIN NFU-RELATED"/>
    <property type="match status" value="1"/>
</dbReference>
<dbReference type="EMBL" id="BIXY01000056">
    <property type="protein sequence ID" value="GCF09966.1"/>
    <property type="molecule type" value="Genomic_DNA"/>
</dbReference>
<sequence length="189" mass="20851">MQQGIQEQQRQATRIETLVQEVASFQDPHARAIAEELIQALLDMYGEGLARLLEITAEADTTGLALINIFARDELLSSLFVLHGLHPLDIEARVLQALEQIRPTLKSQGGTVDFVRIEDGIVYLRLQEKGSCHSCSGSSSALKLALEEAIYQAVPDLDGLEIEDNSGPPRAAIPMTFVPPRRHKTRISK</sequence>
<organism evidence="3 4">
    <name type="scientific">Dictyobacter arantiisoli</name>
    <dbReference type="NCBI Taxonomy" id="2014874"/>
    <lineage>
        <taxon>Bacteria</taxon>
        <taxon>Bacillati</taxon>
        <taxon>Chloroflexota</taxon>
        <taxon>Ktedonobacteria</taxon>
        <taxon>Ktedonobacterales</taxon>
        <taxon>Dictyobacteraceae</taxon>
        <taxon>Dictyobacter</taxon>
    </lineage>
</organism>
<proteinExistence type="predicted"/>
<keyword evidence="4" id="KW-1185">Reference proteome</keyword>
<protein>
    <recommendedName>
        <fullName evidence="2">NIF system FeS cluster assembly NifU C-terminal domain-containing protein</fullName>
    </recommendedName>
</protein>
<dbReference type="InterPro" id="IPR001075">
    <property type="entry name" value="NIF_FeS_clus_asmbl_NifU_C"/>
</dbReference>
<accession>A0A5A5TFP3</accession>
<dbReference type="GO" id="GO:0016226">
    <property type="term" value="P:iron-sulfur cluster assembly"/>
    <property type="evidence" value="ECO:0007669"/>
    <property type="project" value="InterPro"/>
</dbReference>